<feature type="domain" description="DNA replication factor Cdt1 C-terminal" evidence="4">
    <location>
        <begin position="227"/>
        <end position="274"/>
    </location>
</feature>
<dbReference type="PANTHER" id="PTHR28637:SF1">
    <property type="entry name" value="DNA REPLICATION FACTOR CDT1"/>
    <property type="match status" value="1"/>
</dbReference>
<dbReference type="GO" id="GO:0000278">
    <property type="term" value="P:mitotic cell cycle"/>
    <property type="evidence" value="ECO:0007669"/>
    <property type="project" value="TreeGrafter"/>
</dbReference>
<sequence>MATSLGGRGGILGGSNEMVTSSGGRGGGDVRGDRRDGDFARGRQRLGGPAGDGDFIGEGSIWGACRVPDAANYDDETTALSVLCRNFVKPKFPEKYNCECRLSGSWELDRDKEHRARKFHCDLRTFTYRHLAQLKFLLPEAIKIKRTLVHNERTLCMEQDLQITMNPNHSMLSKICTQIQLGFPLQQIKCVMGFLGKCSWFYLAKTKVPILNRFRDGSGISDGICNTSTDRSVITKEGLIQKIIPNSGPFFVVDRREVEEQLSLLLELIPEWISDKLTSRGELLFR</sequence>
<keyword evidence="2" id="KW-0131">Cell cycle</keyword>
<protein>
    <recommendedName>
        <fullName evidence="4">DNA replication factor Cdt1 C-terminal domain-containing protein</fullName>
    </recommendedName>
</protein>
<comment type="caution">
    <text evidence="5">The sequence shown here is derived from an EMBL/GenBank/DDBJ whole genome shotgun (WGS) entry which is preliminary data.</text>
</comment>
<dbReference type="PANTHER" id="PTHR28637">
    <property type="entry name" value="DNA REPLICATION FACTOR CDT1"/>
    <property type="match status" value="1"/>
</dbReference>
<evidence type="ECO:0000256" key="3">
    <source>
        <dbReference type="SAM" id="MobiDB-lite"/>
    </source>
</evidence>
<dbReference type="InterPro" id="IPR036390">
    <property type="entry name" value="WH_DNA-bd_sf"/>
</dbReference>
<evidence type="ECO:0000313" key="5">
    <source>
        <dbReference type="EMBL" id="GMN60482.1"/>
    </source>
</evidence>
<feature type="region of interest" description="Disordered" evidence="3">
    <location>
        <begin position="1"/>
        <end position="52"/>
    </location>
</feature>
<dbReference type="InterPro" id="IPR038090">
    <property type="entry name" value="Cdt1_C_WH_dom_sf"/>
</dbReference>
<evidence type="ECO:0000313" key="6">
    <source>
        <dbReference type="Proteomes" id="UP001187192"/>
    </source>
</evidence>
<proteinExistence type="inferred from homology"/>
<gene>
    <name evidence="5" type="ORF">TIFTF001_029570</name>
</gene>
<dbReference type="InterPro" id="IPR045173">
    <property type="entry name" value="Cdt1"/>
</dbReference>
<evidence type="ECO:0000256" key="1">
    <source>
        <dbReference type="ARBA" id="ARBA00008356"/>
    </source>
</evidence>
<dbReference type="GO" id="GO:0003677">
    <property type="term" value="F:DNA binding"/>
    <property type="evidence" value="ECO:0007669"/>
    <property type="project" value="InterPro"/>
</dbReference>
<evidence type="ECO:0000256" key="2">
    <source>
        <dbReference type="ARBA" id="ARBA00023306"/>
    </source>
</evidence>
<dbReference type="GO" id="GO:0071163">
    <property type="term" value="P:DNA replication preinitiation complex assembly"/>
    <property type="evidence" value="ECO:0007669"/>
    <property type="project" value="InterPro"/>
</dbReference>
<dbReference type="SUPFAM" id="SSF46785">
    <property type="entry name" value="Winged helix' DNA-binding domain"/>
    <property type="match status" value="1"/>
</dbReference>
<dbReference type="GO" id="GO:0005634">
    <property type="term" value="C:nucleus"/>
    <property type="evidence" value="ECO:0007669"/>
    <property type="project" value="TreeGrafter"/>
</dbReference>
<dbReference type="Proteomes" id="UP001187192">
    <property type="component" value="Unassembled WGS sequence"/>
</dbReference>
<reference evidence="5" key="1">
    <citation type="submission" date="2023-07" db="EMBL/GenBank/DDBJ databases">
        <title>draft genome sequence of fig (Ficus carica).</title>
        <authorList>
            <person name="Takahashi T."/>
            <person name="Nishimura K."/>
        </authorList>
    </citation>
    <scope>NUCLEOTIDE SEQUENCE</scope>
</reference>
<keyword evidence="6" id="KW-1185">Reference proteome</keyword>
<feature type="compositionally biased region" description="Basic and acidic residues" evidence="3">
    <location>
        <begin position="28"/>
        <end position="41"/>
    </location>
</feature>
<dbReference type="EMBL" id="BTGU01000099">
    <property type="protein sequence ID" value="GMN60482.1"/>
    <property type="molecule type" value="Genomic_DNA"/>
</dbReference>
<dbReference type="Pfam" id="PF16679">
    <property type="entry name" value="CDT1_C"/>
    <property type="match status" value="1"/>
</dbReference>
<dbReference type="GO" id="GO:0030174">
    <property type="term" value="P:regulation of DNA-templated DNA replication initiation"/>
    <property type="evidence" value="ECO:0007669"/>
    <property type="project" value="InterPro"/>
</dbReference>
<dbReference type="GO" id="GO:0070182">
    <property type="term" value="F:DNA polymerase binding"/>
    <property type="evidence" value="ECO:0007669"/>
    <property type="project" value="TreeGrafter"/>
</dbReference>
<dbReference type="AlphaFoldDB" id="A0AA88DRU3"/>
<name>A0AA88DRU3_FICCA</name>
<organism evidence="5 6">
    <name type="scientific">Ficus carica</name>
    <name type="common">Common fig</name>
    <dbReference type="NCBI Taxonomy" id="3494"/>
    <lineage>
        <taxon>Eukaryota</taxon>
        <taxon>Viridiplantae</taxon>
        <taxon>Streptophyta</taxon>
        <taxon>Embryophyta</taxon>
        <taxon>Tracheophyta</taxon>
        <taxon>Spermatophyta</taxon>
        <taxon>Magnoliopsida</taxon>
        <taxon>eudicotyledons</taxon>
        <taxon>Gunneridae</taxon>
        <taxon>Pentapetalae</taxon>
        <taxon>rosids</taxon>
        <taxon>fabids</taxon>
        <taxon>Rosales</taxon>
        <taxon>Moraceae</taxon>
        <taxon>Ficeae</taxon>
        <taxon>Ficus</taxon>
    </lineage>
</organism>
<evidence type="ECO:0000259" key="4">
    <source>
        <dbReference type="Pfam" id="PF16679"/>
    </source>
</evidence>
<feature type="compositionally biased region" description="Gly residues" evidence="3">
    <location>
        <begin position="1"/>
        <end position="13"/>
    </location>
</feature>
<dbReference type="GO" id="GO:0000076">
    <property type="term" value="P:DNA replication checkpoint signaling"/>
    <property type="evidence" value="ECO:0007669"/>
    <property type="project" value="TreeGrafter"/>
</dbReference>
<dbReference type="InterPro" id="IPR032054">
    <property type="entry name" value="Cdt1_C"/>
</dbReference>
<accession>A0AA88DRU3</accession>
<dbReference type="Gene3D" id="1.10.10.1420">
    <property type="entry name" value="DNA replication factor Cdt1, C-terminal WH domain"/>
    <property type="match status" value="1"/>
</dbReference>
<comment type="similarity">
    <text evidence="1">Belongs to the Cdt1 family.</text>
</comment>